<dbReference type="InterPro" id="IPR011054">
    <property type="entry name" value="Rudment_hybrid_motif"/>
</dbReference>
<feature type="binding site" evidence="5">
    <location>
        <position position="107"/>
    </location>
    <ligand>
        <name>ATP</name>
        <dbReference type="ChEBI" id="CHEBI:30616"/>
    </ligand>
</feature>
<dbReference type="SUPFAM" id="SSF51246">
    <property type="entry name" value="Rudiment single hybrid motif"/>
    <property type="match status" value="1"/>
</dbReference>
<evidence type="ECO:0000256" key="2">
    <source>
        <dbReference type="ARBA" id="ARBA00022741"/>
    </source>
</evidence>
<feature type="binding site" evidence="5">
    <location>
        <position position="190"/>
    </location>
    <ligand>
        <name>ATP</name>
        <dbReference type="ChEBI" id="CHEBI:30616"/>
    </ligand>
</feature>
<gene>
    <name evidence="5 6" type="primary">purK</name>
    <name evidence="8" type="ORF">C7451_11386</name>
</gene>
<comment type="caution">
    <text evidence="8">The sequence shown here is derived from an EMBL/GenBank/DDBJ whole genome shotgun (WGS) entry which is preliminary data.</text>
</comment>
<keyword evidence="4 5" id="KW-0067">ATP-binding</keyword>
<accession>A0A2V3UTV5</accession>
<dbReference type="NCBIfam" id="TIGR01161">
    <property type="entry name" value="purK"/>
    <property type="match status" value="1"/>
</dbReference>
<dbReference type="GO" id="GO:0004638">
    <property type="term" value="F:phosphoribosylaminoimidazole carboxylase activity"/>
    <property type="evidence" value="ECO:0007669"/>
    <property type="project" value="InterPro"/>
</dbReference>
<protein>
    <recommendedName>
        <fullName evidence="5 6">N5-carboxyaminoimidazole ribonucleotide synthase</fullName>
        <shortName evidence="5 6">N5-CAIR synthase</shortName>
        <ecNumber evidence="5 6">6.3.4.18</ecNumber>
    </recommendedName>
    <alternativeName>
        <fullName evidence="5 6">5-(carboxyamino)imidazole ribonucleotide synthetase</fullName>
    </alternativeName>
</protein>
<dbReference type="AlphaFoldDB" id="A0A2V3UTV5"/>
<dbReference type="Proteomes" id="UP000248014">
    <property type="component" value="Unassembled WGS sequence"/>
</dbReference>
<dbReference type="GO" id="GO:0046872">
    <property type="term" value="F:metal ion binding"/>
    <property type="evidence" value="ECO:0007669"/>
    <property type="project" value="InterPro"/>
</dbReference>
<dbReference type="SUPFAM" id="SSF56059">
    <property type="entry name" value="Glutathione synthetase ATP-binding domain-like"/>
    <property type="match status" value="1"/>
</dbReference>
<feature type="domain" description="ATP-grasp" evidence="7">
    <location>
        <begin position="111"/>
        <end position="297"/>
    </location>
</feature>
<dbReference type="InterPro" id="IPR005875">
    <property type="entry name" value="PurK"/>
</dbReference>
<dbReference type="FunFam" id="3.40.50.20:FF:000016">
    <property type="entry name" value="N5-carboxyaminoimidazole ribonucleotide synthase"/>
    <property type="match status" value="1"/>
</dbReference>
<evidence type="ECO:0000256" key="6">
    <source>
        <dbReference type="RuleBase" id="RU361200"/>
    </source>
</evidence>
<keyword evidence="1 5" id="KW-0436">Ligase</keyword>
<dbReference type="Pfam" id="PF17769">
    <property type="entry name" value="PurK_C"/>
    <property type="match status" value="1"/>
</dbReference>
<evidence type="ECO:0000256" key="3">
    <source>
        <dbReference type="ARBA" id="ARBA00022755"/>
    </source>
</evidence>
<dbReference type="InterPro" id="IPR054350">
    <property type="entry name" value="PurT/PurK_preATP-grasp"/>
</dbReference>
<dbReference type="EMBL" id="QJJM01000013">
    <property type="protein sequence ID" value="PXW71340.1"/>
    <property type="molecule type" value="Genomic_DNA"/>
</dbReference>
<keyword evidence="9" id="KW-1185">Reference proteome</keyword>
<dbReference type="Pfam" id="PF02222">
    <property type="entry name" value="ATP-grasp"/>
    <property type="match status" value="1"/>
</dbReference>
<dbReference type="PANTHER" id="PTHR11609:SF5">
    <property type="entry name" value="PHOSPHORIBOSYLAMINOIMIDAZOLE CARBOXYLASE"/>
    <property type="match status" value="1"/>
</dbReference>
<comment type="pathway">
    <text evidence="5 6">Purine metabolism; IMP biosynthesis via de novo pathway; 5-amino-1-(5-phospho-D-ribosyl)imidazole-4-carboxylate from 5-amino-1-(5-phospho-D-ribosyl)imidazole (N5-CAIR route): step 1/2.</text>
</comment>
<dbReference type="InterPro" id="IPR040686">
    <property type="entry name" value="PurK_C"/>
</dbReference>
<dbReference type="HAMAP" id="MF_01928">
    <property type="entry name" value="PurK"/>
    <property type="match status" value="1"/>
</dbReference>
<feature type="binding site" evidence="5">
    <location>
        <position position="147"/>
    </location>
    <ligand>
        <name>ATP</name>
        <dbReference type="ChEBI" id="CHEBI:30616"/>
    </ligand>
</feature>
<sequence>MSAMIPPGSTIGIMGGGQLGRMLSLAAAQLGYRCHVLAPEATSPAGEVSAETTCADYSDSAALAAFAKACDVVTYEWENVPVAPLDCIAGIVPLRPSPRALEVAQSRIDEKRFVTELGGRTAPFGFAETEAEVAAAMAVAGCPAIIKSNRMGYDGKGQARVMPGDDPVARWHEAGGVPAIIEGFVTFEAEFSVILARSPQGEIRFWDSAENVHVGGILDVSTVPASAAIETQVPAARALAAKVAEKLDYVGVLTLEFFATAEGPVFNEMAPRVHNSGHWTIEGAFTSQFENHIRAICGLPLGETALACHAAEMRNLIGEAAHGWPELLGNPANHLHLYGKHRALPGRKMGHVTRITLEPQGVQS</sequence>
<feature type="binding site" evidence="5">
    <location>
        <begin position="267"/>
        <end position="268"/>
    </location>
    <ligand>
        <name>ATP</name>
        <dbReference type="ChEBI" id="CHEBI:30616"/>
    </ligand>
</feature>
<evidence type="ECO:0000259" key="7">
    <source>
        <dbReference type="PROSITE" id="PS50975"/>
    </source>
</evidence>
<feature type="binding site" evidence="5">
    <location>
        <begin position="182"/>
        <end position="185"/>
    </location>
    <ligand>
        <name>ATP</name>
        <dbReference type="ChEBI" id="CHEBI:30616"/>
    </ligand>
</feature>
<dbReference type="InterPro" id="IPR013815">
    <property type="entry name" value="ATP_grasp_subdomain_1"/>
</dbReference>
<dbReference type="Gene3D" id="3.40.50.20">
    <property type="match status" value="1"/>
</dbReference>
<dbReference type="PROSITE" id="PS50975">
    <property type="entry name" value="ATP_GRASP"/>
    <property type="match status" value="1"/>
</dbReference>
<evidence type="ECO:0000256" key="1">
    <source>
        <dbReference type="ARBA" id="ARBA00022598"/>
    </source>
</evidence>
<keyword evidence="2 5" id="KW-0547">Nucleotide-binding</keyword>
<dbReference type="InterPro" id="IPR011761">
    <property type="entry name" value="ATP-grasp"/>
</dbReference>
<dbReference type="NCBIfam" id="NF004676">
    <property type="entry name" value="PRK06019.1-2"/>
    <property type="match status" value="1"/>
</dbReference>
<dbReference type="GO" id="GO:0006189">
    <property type="term" value="P:'de novo' IMP biosynthetic process"/>
    <property type="evidence" value="ECO:0007669"/>
    <property type="project" value="UniProtKB-UniRule"/>
</dbReference>
<proteinExistence type="inferred from homology"/>
<organism evidence="8 9">
    <name type="scientific">Blastomonas natatoria</name>
    <dbReference type="NCBI Taxonomy" id="34015"/>
    <lineage>
        <taxon>Bacteria</taxon>
        <taxon>Pseudomonadati</taxon>
        <taxon>Pseudomonadota</taxon>
        <taxon>Alphaproteobacteria</taxon>
        <taxon>Sphingomonadales</taxon>
        <taxon>Sphingomonadaceae</taxon>
        <taxon>Blastomonas</taxon>
    </lineage>
</organism>
<feature type="binding site" evidence="5">
    <location>
        <position position="213"/>
    </location>
    <ligand>
        <name>ATP</name>
        <dbReference type="ChEBI" id="CHEBI:30616"/>
    </ligand>
</feature>
<dbReference type="InterPro" id="IPR003135">
    <property type="entry name" value="ATP-grasp_carboxylate-amine"/>
</dbReference>
<dbReference type="PANTHER" id="PTHR11609">
    <property type="entry name" value="PURINE BIOSYNTHESIS PROTEIN 6/7, PUR6/7"/>
    <property type="match status" value="1"/>
</dbReference>
<dbReference type="UniPathway" id="UPA00074">
    <property type="reaction ID" value="UER00942"/>
</dbReference>
<dbReference type="Gene3D" id="3.30.470.20">
    <property type="entry name" value="ATP-grasp fold, B domain"/>
    <property type="match status" value="1"/>
</dbReference>
<dbReference type="InterPro" id="IPR016185">
    <property type="entry name" value="PreATP-grasp_dom_sf"/>
</dbReference>
<keyword evidence="3 5" id="KW-0658">Purine biosynthesis</keyword>
<name>A0A2V3UTV5_9SPHN</name>
<dbReference type="EC" id="6.3.4.18" evidence="5 6"/>
<dbReference type="Gene3D" id="3.30.1490.20">
    <property type="entry name" value="ATP-grasp fold, A domain"/>
    <property type="match status" value="1"/>
</dbReference>
<comment type="catalytic activity">
    <reaction evidence="5 6">
        <text>5-amino-1-(5-phospho-beta-D-ribosyl)imidazole + hydrogencarbonate + ATP = 5-carboxyamino-1-(5-phospho-D-ribosyl)imidazole + ADP + phosphate + 2 H(+)</text>
        <dbReference type="Rhea" id="RHEA:19317"/>
        <dbReference type="ChEBI" id="CHEBI:15378"/>
        <dbReference type="ChEBI" id="CHEBI:17544"/>
        <dbReference type="ChEBI" id="CHEBI:30616"/>
        <dbReference type="ChEBI" id="CHEBI:43474"/>
        <dbReference type="ChEBI" id="CHEBI:58730"/>
        <dbReference type="ChEBI" id="CHEBI:137981"/>
        <dbReference type="ChEBI" id="CHEBI:456216"/>
        <dbReference type="EC" id="6.3.4.18"/>
    </reaction>
</comment>
<comment type="function">
    <text evidence="6">Catalyzes the ATP-dependent conversion of 5-aminoimidazole ribonucleotide (AIR) and HCO(3)- to N5-carboxyaminoimidazole ribonucleotide (N5-CAIR).</text>
</comment>
<comment type="subunit">
    <text evidence="5 6">Homodimer.</text>
</comment>
<feature type="binding site" evidence="5">
    <location>
        <begin position="152"/>
        <end position="158"/>
    </location>
    <ligand>
        <name>ATP</name>
        <dbReference type="ChEBI" id="CHEBI:30616"/>
    </ligand>
</feature>
<dbReference type="GO" id="GO:0005829">
    <property type="term" value="C:cytosol"/>
    <property type="evidence" value="ECO:0007669"/>
    <property type="project" value="TreeGrafter"/>
</dbReference>
<evidence type="ECO:0000313" key="9">
    <source>
        <dbReference type="Proteomes" id="UP000248014"/>
    </source>
</evidence>
<dbReference type="GO" id="GO:0034028">
    <property type="term" value="F:5-(carboxyamino)imidazole ribonucleotide synthase activity"/>
    <property type="evidence" value="ECO:0007669"/>
    <property type="project" value="UniProtKB-UniRule"/>
</dbReference>
<evidence type="ECO:0000256" key="4">
    <source>
        <dbReference type="ARBA" id="ARBA00022840"/>
    </source>
</evidence>
<comment type="function">
    <text evidence="5">Catalyzes the ATP-dependent conversion of 5-aminoimidazole ribonucleotide (AIR) and HCO(3)(-) to N5-carboxyaminoimidazole ribonucleotide (N5-CAIR).</text>
</comment>
<evidence type="ECO:0000313" key="8">
    <source>
        <dbReference type="EMBL" id="PXW71340.1"/>
    </source>
</evidence>
<dbReference type="Pfam" id="PF22660">
    <property type="entry name" value="RS_preATP-grasp-like"/>
    <property type="match status" value="1"/>
</dbReference>
<dbReference type="NCBIfam" id="NF004679">
    <property type="entry name" value="PRK06019.1-5"/>
    <property type="match status" value="1"/>
</dbReference>
<comment type="similarity">
    <text evidence="5 6">Belongs to the PurK/PurT family.</text>
</comment>
<reference evidence="8 9" key="1">
    <citation type="submission" date="2018-05" db="EMBL/GenBank/DDBJ databases">
        <title>Genomic Encyclopedia of Type Strains, Phase IV (KMG-IV): sequencing the most valuable type-strain genomes for metagenomic binning, comparative biology and taxonomic classification.</title>
        <authorList>
            <person name="Goeker M."/>
        </authorList>
    </citation>
    <scope>NUCLEOTIDE SEQUENCE [LARGE SCALE GENOMIC DNA]</scope>
    <source>
        <strain evidence="8 9">DSM 3183</strain>
    </source>
</reference>
<dbReference type="SUPFAM" id="SSF52440">
    <property type="entry name" value="PreATP-grasp domain"/>
    <property type="match status" value="1"/>
</dbReference>
<evidence type="ECO:0000256" key="5">
    <source>
        <dbReference type="HAMAP-Rule" id="MF_01928"/>
    </source>
</evidence>
<dbReference type="GO" id="GO:0005524">
    <property type="term" value="F:ATP binding"/>
    <property type="evidence" value="ECO:0007669"/>
    <property type="project" value="UniProtKB-UniRule"/>
</dbReference>